<reference evidence="2 3" key="1">
    <citation type="submission" date="2023-03" db="EMBL/GenBank/DDBJ databases">
        <title>Isolation and description of six Streptomyces strains from soil environments, able to metabolize different microbial glucans.</title>
        <authorList>
            <person name="Widen T."/>
            <person name="Larsbrink J."/>
        </authorList>
    </citation>
    <scope>NUCLEOTIDE SEQUENCE [LARGE SCALE GENOMIC DNA]</scope>
    <source>
        <strain evidence="2 3">Mut2</strain>
    </source>
</reference>
<sequence length="148" mass="15591">MPGVLTDGFGAAPEDDREPVNAELSRVMTVNDLLEFVTGQPFLDLFGASGVALSVLDQDRRMLATTGRQSACSATPARKTVRVKDKEKPRPHGPACLASPAGKVAPGKWRRSAAALSTGRGAGTDVRDRADRCLLRAGPRASRSALPP</sequence>
<accession>A0ABY9HX90</accession>
<feature type="compositionally biased region" description="Basic and acidic residues" evidence="1">
    <location>
        <begin position="125"/>
        <end position="134"/>
    </location>
</feature>
<dbReference type="Proteomes" id="UP001229952">
    <property type="component" value="Chromosome"/>
</dbReference>
<evidence type="ECO:0000256" key="1">
    <source>
        <dbReference type="SAM" id="MobiDB-lite"/>
    </source>
</evidence>
<organism evidence="2 3">
    <name type="scientific">Streptomyces laculatispora</name>
    <dbReference type="NCBI Taxonomy" id="887464"/>
    <lineage>
        <taxon>Bacteria</taxon>
        <taxon>Bacillati</taxon>
        <taxon>Actinomycetota</taxon>
        <taxon>Actinomycetes</taxon>
        <taxon>Kitasatosporales</taxon>
        <taxon>Streptomycetaceae</taxon>
        <taxon>Streptomyces</taxon>
    </lineage>
</organism>
<dbReference type="RefSeq" id="WP_306085827.1">
    <property type="nucleotide sequence ID" value="NZ_CP120992.1"/>
</dbReference>
<proteinExistence type="predicted"/>
<gene>
    <name evidence="2" type="ORF">P8A22_03565</name>
</gene>
<feature type="region of interest" description="Disordered" evidence="1">
    <location>
        <begin position="67"/>
        <end position="148"/>
    </location>
</feature>
<keyword evidence="3" id="KW-1185">Reference proteome</keyword>
<evidence type="ECO:0000313" key="2">
    <source>
        <dbReference type="EMBL" id="WLQ39185.1"/>
    </source>
</evidence>
<protein>
    <submittedName>
        <fullName evidence="2">Uncharacterized protein</fullName>
    </submittedName>
</protein>
<dbReference type="EMBL" id="CP120992">
    <property type="protein sequence ID" value="WLQ39185.1"/>
    <property type="molecule type" value="Genomic_DNA"/>
</dbReference>
<name>A0ABY9HX90_9ACTN</name>
<evidence type="ECO:0000313" key="3">
    <source>
        <dbReference type="Proteomes" id="UP001229952"/>
    </source>
</evidence>